<keyword evidence="3" id="KW-1185">Reference proteome</keyword>
<dbReference type="Proteomes" id="UP000588586">
    <property type="component" value="Unassembled WGS sequence"/>
</dbReference>
<dbReference type="RefSeq" id="WP_171245396.1">
    <property type="nucleotide sequence ID" value="NZ_JABEPQ010000008.1"/>
</dbReference>
<gene>
    <name evidence="2" type="ORF">HJG52_19995</name>
</gene>
<comment type="caution">
    <text evidence="2">The sequence shown here is derived from an EMBL/GenBank/DDBJ whole genome shotgun (WGS) entry which is preliminary data.</text>
</comment>
<dbReference type="AlphaFoldDB" id="A0A849HP01"/>
<protein>
    <submittedName>
        <fullName evidence="2">Uncharacterized protein</fullName>
    </submittedName>
</protein>
<evidence type="ECO:0000256" key="1">
    <source>
        <dbReference type="SAM" id="MobiDB-lite"/>
    </source>
</evidence>
<evidence type="ECO:0000313" key="2">
    <source>
        <dbReference type="EMBL" id="NNM48274.1"/>
    </source>
</evidence>
<accession>A0A849HP01</accession>
<sequence length="155" mass="16279">MPSNPAPSSPISIPTGLTPAPTDVPEQHDDGSIGTPMPGSTLTLDEASRDSAIERGQTVMSLFARRAVDATQWQADLAPYLTPQAAQAYQYVDPANVPPTKITGPVTLTPASTPLVARVSVPTDAGVYLVIMARTDESPTWLADRIMPPEGQGDS</sequence>
<organism evidence="2 3">
    <name type="scientific">Knoellia koreensis</name>
    <dbReference type="NCBI Taxonomy" id="2730921"/>
    <lineage>
        <taxon>Bacteria</taxon>
        <taxon>Bacillati</taxon>
        <taxon>Actinomycetota</taxon>
        <taxon>Actinomycetes</taxon>
        <taxon>Micrococcales</taxon>
        <taxon>Intrasporangiaceae</taxon>
        <taxon>Knoellia</taxon>
    </lineage>
</organism>
<feature type="region of interest" description="Disordered" evidence="1">
    <location>
        <begin position="1"/>
        <end position="49"/>
    </location>
</feature>
<reference evidence="2 3" key="1">
    <citation type="submission" date="2020-04" db="EMBL/GenBank/DDBJ databases">
        <title>Knoellia sp. isolate from air conditioner.</title>
        <authorList>
            <person name="Chea S."/>
            <person name="Kim D.-U."/>
        </authorList>
    </citation>
    <scope>NUCLEOTIDE SEQUENCE [LARGE SCALE GENOMIC DNA]</scope>
    <source>
        <strain evidence="2 3">DB2414S</strain>
    </source>
</reference>
<dbReference type="EMBL" id="JABEPQ010000008">
    <property type="protein sequence ID" value="NNM48274.1"/>
    <property type="molecule type" value="Genomic_DNA"/>
</dbReference>
<evidence type="ECO:0000313" key="3">
    <source>
        <dbReference type="Proteomes" id="UP000588586"/>
    </source>
</evidence>
<name>A0A849HP01_9MICO</name>
<proteinExistence type="predicted"/>